<dbReference type="Pfam" id="PF26562">
    <property type="entry name" value="Ig-like"/>
    <property type="match status" value="1"/>
</dbReference>
<feature type="signal peptide" evidence="1">
    <location>
        <begin position="1"/>
        <end position="19"/>
    </location>
</feature>
<name>A0A9W7W860_TRIRA</name>
<evidence type="ECO:0000256" key="1">
    <source>
        <dbReference type="SAM" id="SignalP"/>
    </source>
</evidence>
<keyword evidence="4" id="KW-1185">Reference proteome</keyword>
<dbReference type="InterPro" id="IPR058876">
    <property type="entry name" value="Ig-like_ZP"/>
</dbReference>
<sequence>MAIGFISGGLLLLCAVTCALWDPKSSMQQSSKQIPITVECRDRHLFISTDLPPSGNEPHFEAVDGGGSYPVTEYYGAQCGYTYSVQPLLGRVVLRASYFSCHTENQNDEVFTFKFRMIIEEQRGKESFVNVSKTCYIPPSHPREVTCEENYMEVSVESGLPCPYPGAVKSDFSAAFSVAQQSAVESLQVMLQAEGQQPEVMSTEDVAKQGYFIMLTPGRIVFRSSFGQPHASFRMVNGVAVEVIHATVFFRQGWTVVMVDLVAACSLDQGSFDGNRLHWKTPAVMTPLLIGPSDLMSEYISIGVDGQVINKQAAEDRGYAVTVNEETVDSSIPFAAEGGVRKSFLMDNVYNELYTVQLTYEQVFVDHSGARTRQNVVRQMATPPIAHPPFSVNQTTPEERVFTVFLGNIPFDVELVSVTLNGQEFSVLTAVQMGYFITRIPQENNTCAYILQVPFDNAVVKKLYIAEGLFQYILEINWTLNIMPQGEAYYHLSSVMALFRDILPPVFDSMCADNGISFQRNHREYDYLWDFTIGRYPLTEQLASERGYIMNNNSNTLILDVPLSTIGYIYEEINLQHFYGSFEVLTRNAKTLSVEQSSAQRCLFQTTELLVCSTEGVLTVVSDITQAVPSIDPGRTTLLDNSCRPLEFDDRRVLFSFGLNTCGTRVQIHQQYVMYENEIIFHMLYSTDSKPVITRDAAYRMTVRCIYPVHGTESLFVDQKFKSETPGMDQSKDPVKVIPQMLNPMSLQKPTKPLIHRANLVAEVRDQNRRKKPAQAMPADHVRVVKWRAPVNAYEFRQTR</sequence>
<organism evidence="3 4">
    <name type="scientific">Triplophysa rosa</name>
    <name type="common">Cave loach</name>
    <dbReference type="NCBI Taxonomy" id="992332"/>
    <lineage>
        <taxon>Eukaryota</taxon>
        <taxon>Metazoa</taxon>
        <taxon>Chordata</taxon>
        <taxon>Craniata</taxon>
        <taxon>Vertebrata</taxon>
        <taxon>Euteleostomi</taxon>
        <taxon>Actinopterygii</taxon>
        <taxon>Neopterygii</taxon>
        <taxon>Teleostei</taxon>
        <taxon>Ostariophysi</taxon>
        <taxon>Cypriniformes</taxon>
        <taxon>Nemacheilidae</taxon>
        <taxon>Triplophysa</taxon>
    </lineage>
</organism>
<evidence type="ECO:0000259" key="2">
    <source>
        <dbReference type="PROSITE" id="PS51034"/>
    </source>
</evidence>
<keyword evidence="3" id="KW-0946">Virion</keyword>
<proteinExistence type="predicted"/>
<dbReference type="InterPro" id="IPR001507">
    <property type="entry name" value="ZP_dom"/>
</dbReference>
<gene>
    <name evidence="3" type="ORF">IRJ41_017184</name>
</gene>
<comment type="caution">
    <text evidence="3">The sequence shown here is derived from an EMBL/GenBank/DDBJ whole genome shotgun (WGS) entry which is preliminary data.</text>
</comment>
<protein>
    <submittedName>
        <fullName evidence="3">Egg envelope glycoprotein-like</fullName>
    </submittedName>
</protein>
<accession>A0A9W7W860</accession>
<dbReference type="Pfam" id="PF23344">
    <property type="entry name" value="ZP-N"/>
    <property type="match status" value="1"/>
</dbReference>
<dbReference type="PROSITE" id="PS51034">
    <property type="entry name" value="ZP_2"/>
    <property type="match status" value="1"/>
</dbReference>
<dbReference type="AlphaFoldDB" id="A0A9W7W860"/>
<feature type="chain" id="PRO_5040798071" evidence="1">
    <location>
        <begin position="20"/>
        <end position="800"/>
    </location>
</feature>
<dbReference type="PANTHER" id="PTHR47130">
    <property type="entry name" value="SI:DKEY-19B23.11-RELATED"/>
    <property type="match status" value="1"/>
</dbReference>
<feature type="domain" description="ZP" evidence="2">
    <location>
        <begin position="611"/>
        <end position="800"/>
    </location>
</feature>
<dbReference type="PANTHER" id="PTHR47130:SF6">
    <property type="entry name" value="EGG ENVELOPE GLYCOPROTEIN-LIKE PRECURSOR"/>
    <property type="match status" value="1"/>
</dbReference>
<dbReference type="InterPro" id="IPR055356">
    <property type="entry name" value="ZP-N"/>
</dbReference>
<evidence type="ECO:0000313" key="3">
    <source>
        <dbReference type="EMBL" id="KAI7790681.1"/>
    </source>
</evidence>
<keyword evidence="3" id="KW-0261">Viral envelope protein</keyword>
<evidence type="ECO:0000313" key="4">
    <source>
        <dbReference type="Proteomes" id="UP001059041"/>
    </source>
</evidence>
<dbReference type="Proteomes" id="UP001059041">
    <property type="component" value="Unassembled WGS sequence"/>
</dbReference>
<keyword evidence="1" id="KW-0732">Signal</keyword>
<dbReference type="EMBL" id="JAFHDT010000035">
    <property type="protein sequence ID" value="KAI7790681.1"/>
    <property type="molecule type" value="Genomic_DNA"/>
</dbReference>
<dbReference type="Gene3D" id="2.60.40.3210">
    <property type="entry name" value="Zona pellucida, ZP-N domain"/>
    <property type="match status" value="1"/>
</dbReference>
<reference evidence="3" key="1">
    <citation type="submission" date="2021-02" db="EMBL/GenBank/DDBJ databases">
        <title>Comparative genomics reveals that relaxation of natural selection precedes convergent phenotypic evolution of cavefish.</title>
        <authorList>
            <person name="Peng Z."/>
        </authorList>
    </citation>
    <scope>NUCLEOTIDE SEQUENCE</scope>
    <source>
        <tissue evidence="3">Muscle</tissue>
    </source>
</reference>